<keyword evidence="1" id="KW-1133">Transmembrane helix</keyword>
<feature type="transmembrane region" description="Helical" evidence="1">
    <location>
        <begin position="155"/>
        <end position="178"/>
    </location>
</feature>
<feature type="domain" description="Glycosyltransferase subfamily 4-like N-terminal" evidence="3">
    <location>
        <begin position="27"/>
        <end position="197"/>
    </location>
</feature>
<keyword evidence="1" id="KW-0472">Membrane</keyword>
<evidence type="ECO:0000259" key="2">
    <source>
        <dbReference type="Pfam" id="PF00534"/>
    </source>
</evidence>
<dbReference type="RefSeq" id="WP_167183240.1">
    <property type="nucleotide sequence ID" value="NZ_JAAONZ010000003.1"/>
</dbReference>
<dbReference type="Proteomes" id="UP000787472">
    <property type="component" value="Unassembled WGS sequence"/>
</dbReference>
<dbReference type="EMBL" id="JAAONZ010000003">
    <property type="protein sequence ID" value="NHO65099.1"/>
    <property type="molecule type" value="Genomic_DNA"/>
</dbReference>
<name>A0A9E5JRB7_9GAMM</name>
<dbReference type="Pfam" id="PF13439">
    <property type="entry name" value="Glyco_transf_4"/>
    <property type="match status" value="1"/>
</dbReference>
<evidence type="ECO:0000256" key="1">
    <source>
        <dbReference type="SAM" id="Phobius"/>
    </source>
</evidence>
<dbReference type="InterPro" id="IPR001296">
    <property type="entry name" value="Glyco_trans_1"/>
</dbReference>
<reference evidence="4" key="1">
    <citation type="submission" date="2020-03" db="EMBL/GenBank/DDBJ databases">
        <authorList>
            <person name="Guo F."/>
        </authorList>
    </citation>
    <scope>NUCLEOTIDE SEQUENCE</scope>
    <source>
        <strain evidence="4">JCM 30134</strain>
    </source>
</reference>
<keyword evidence="5" id="KW-1185">Reference proteome</keyword>
<sequence length="392" mass="43525">MKNLLILTTSYPNSKNLSSGAFVESFASEISKKYNVTVLAPSVRGGLIKSPDQGCFKVEEFRYFFKGFEVLAQEEGGIPAALKRKPYLWFMVPFFLLGFFYSICARVRKFDFVQANWAVSGLVAVLPVFLFGRQLVVTLHGEDSRNILNSSVHGFLFKILCFFSKAVVCVGSEMAGALQRRFPKYRGSIRFISNGVSDKFLRKKPVCDGEAKVTKILMVSSLIKSKSVDHAVFAVDELKKSGHKFTLSVVGGGELSCELQALVQRLGLQEYVFFKGVLPHESLEDVFAAHDIFLVCSSQEGRSTVVMEALAVGLPVVASNVKGVRELLVGSPCSYMYEYGDVSMITKSLLLANDRLQSVGKIRSSDYSKRWVDELGLTWESTSESYKKIFDG</sequence>
<evidence type="ECO:0000313" key="4">
    <source>
        <dbReference type="EMBL" id="NHO65099.1"/>
    </source>
</evidence>
<keyword evidence="1" id="KW-0812">Transmembrane</keyword>
<feature type="transmembrane region" description="Helical" evidence="1">
    <location>
        <begin position="87"/>
        <end position="105"/>
    </location>
</feature>
<dbReference type="Gene3D" id="3.40.50.2000">
    <property type="entry name" value="Glycogen Phosphorylase B"/>
    <property type="match status" value="2"/>
</dbReference>
<dbReference type="PANTHER" id="PTHR45947">
    <property type="entry name" value="SULFOQUINOVOSYL TRANSFERASE SQD2"/>
    <property type="match status" value="1"/>
</dbReference>
<accession>A0A9E5JRB7</accession>
<evidence type="ECO:0000313" key="5">
    <source>
        <dbReference type="Proteomes" id="UP000787472"/>
    </source>
</evidence>
<dbReference type="InterPro" id="IPR050194">
    <property type="entry name" value="Glycosyltransferase_grp1"/>
</dbReference>
<dbReference type="Pfam" id="PF00534">
    <property type="entry name" value="Glycos_transf_1"/>
    <property type="match status" value="1"/>
</dbReference>
<feature type="domain" description="Glycosyl transferase family 1" evidence="2">
    <location>
        <begin position="213"/>
        <end position="329"/>
    </location>
</feature>
<gene>
    <name evidence="4" type="ORF">G8770_06035</name>
</gene>
<comment type="caution">
    <text evidence="4">The sequence shown here is derived from an EMBL/GenBank/DDBJ whole genome shotgun (WGS) entry which is preliminary data.</text>
</comment>
<dbReference type="CDD" id="cd03801">
    <property type="entry name" value="GT4_PimA-like"/>
    <property type="match status" value="1"/>
</dbReference>
<evidence type="ECO:0000259" key="3">
    <source>
        <dbReference type="Pfam" id="PF13439"/>
    </source>
</evidence>
<dbReference type="GO" id="GO:0016757">
    <property type="term" value="F:glycosyltransferase activity"/>
    <property type="evidence" value="ECO:0007669"/>
    <property type="project" value="InterPro"/>
</dbReference>
<feature type="transmembrane region" description="Helical" evidence="1">
    <location>
        <begin position="117"/>
        <end position="135"/>
    </location>
</feature>
<dbReference type="PANTHER" id="PTHR45947:SF3">
    <property type="entry name" value="SULFOQUINOVOSYL TRANSFERASE SQD2"/>
    <property type="match status" value="1"/>
</dbReference>
<dbReference type="SUPFAM" id="SSF53756">
    <property type="entry name" value="UDP-Glycosyltransferase/glycogen phosphorylase"/>
    <property type="match status" value="1"/>
</dbReference>
<dbReference type="InterPro" id="IPR028098">
    <property type="entry name" value="Glyco_trans_4-like_N"/>
</dbReference>
<proteinExistence type="predicted"/>
<protein>
    <submittedName>
        <fullName evidence="4">Glycosyltransferase family 4 protein</fullName>
    </submittedName>
</protein>
<organism evidence="4 5">
    <name type="scientific">Pseudomaricurvus hydrocarbonicus</name>
    <dbReference type="NCBI Taxonomy" id="1470433"/>
    <lineage>
        <taxon>Bacteria</taxon>
        <taxon>Pseudomonadati</taxon>
        <taxon>Pseudomonadota</taxon>
        <taxon>Gammaproteobacteria</taxon>
        <taxon>Cellvibrionales</taxon>
        <taxon>Cellvibrionaceae</taxon>
        <taxon>Pseudomaricurvus</taxon>
    </lineage>
</organism>
<dbReference type="AlphaFoldDB" id="A0A9E5JRB7"/>